<accession>A0ABS5G9P7</accession>
<comment type="caution">
    <text evidence="2">The sequence shown here is derived from an EMBL/GenBank/DDBJ whole genome shotgun (WGS) entry which is preliminary data.</text>
</comment>
<reference evidence="3" key="1">
    <citation type="journal article" date="2021" name="ISME J.">
        <title>Evolutionary origin and ecological implication of a unique nif island in free-living Bradyrhizobium lineages.</title>
        <authorList>
            <person name="Tao J."/>
        </authorList>
    </citation>
    <scope>NUCLEOTIDE SEQUENCE [LARGE SCALE GENOMIC DNA]</scope>
    <source>
        <strain evidence="3">SZCCT0094</strain>
    </source>
</reference>
<evidence type="ECO:0000256" key="1">
    <source>
        <dbReference type="SAM" id="SignalP"/>
    </source>
</evidence>
<keyword evidence="3" id="KW-1185">Reference proteome</keyword>
<dbReference type="EMBL" id="JAFCLK010000018">
    <property type="protein sequence ID" value="MBR1138065.1"/>
    <property type="molecule type" value="Genomic_DNA"/>
</dbReference>
<feature type="chain" id="PRO_5047408644" evidence="1">
    <location>
        <begin position="25"/>
        <end position="77"/>
    </location>
</feature>
<gene>
    <name evidence="2" type="ORF">JQ619_20030</name>
</gene>
<keyword evidence="1" id="KW-0732">Signal</keyword>
<evidence type="ECO:0000313" key="2">
    <source>
        <dbReference type="EMBL" id="MBR1138065.1"/>
    </source>
</evidence>
<name>A0ABS5G9P7_9BRAD</name>
<sequence>MKKLALALASLTALALAAPSMASAETVIIKRGGHHYHHGWDRGHHGWDRSRAEYRMRRDIRPYHRHHDRTVIIKRGY</sequence>
<dbReference type="Proteomes" id="UP001314635">
    <property type="component" value="Unassembled WGS sequence"/>
</dbReference>
<protein>
    <submittedName>
        <fullName evidence="2">Uncharacterized protein</fullName>
    </submittedName>
</protein>
<organism evidence="2 3">
    <name type="scientific">Bradyrhizobium denitrificans</name>
    <dbReference type="NCBI Taxonomy" id="2734912"/>
    <lineage>
        <taxon>Bacteria</taxon>
        <taxon>Pseudomonadati</taxon>
        <taxon>Pseudomonadota</taxon>
        <taxon>Alphaproteobacteria</taxon>
        <taxon>Hyphomicrobiales</taxon>
        <taxon>Nitrobacteraceae</taxon>
        <taxon>Bradyrhizobium</taxon>
    </lineage>
</organism>
<evidence type="ECO:0000313" key="3">
    <source>
        <dbReference type="Proteomes" id="UP001314635"/>
    </source>
</evidence>
<dbReference type="RefSeq" id="WP_012042641.1">
    <property type="nucleotide sequence ID" value="NZ_JABFDP010000021.1"/>
</dbReference>
<feature type="signal peptide" evidence="1">
    <location>
        <begin position="1"/>
        <end position="24"/>
    </location>
</feature>
<proteinExistence type="predicted"/>